<organism evidence="1 2">
    <name type="scientific">Molorchus minor</name>
    <dbReference type="NCBI Taxonomy" id="1323400"/>
    <lineage>
        <taxon>Eukaryota</taxon>
        <taxon>Metazoa</taxon>
        <taxon>Ecdysozoa</taxon>
        <taxon>Arthropoda</taxon>
        <taxon>Hexapoda</taxon>
        <taxon>Insecta</taxon>
        <taxon>Pterygota</taxon>
        <taxon>Neoptera</taxon>
        <taxon>Endopterygota</taxon>
        <taxon>Coleoptera</taxon>
        <taxon>Polyphaga</taxon>
        <taxon>Cucujiformia</taxon>
        <taxon>Chrysomeloidea</taxon>
        <taxon>Cerambycidae</taxon>
        <taxon>Lamiinae</taxon>
        <taxon>Monochamini</taxon>
        <taxon>Molorchus</taxon>
    </lineage>
</organism>
<gene>
    <name evidence="1" type="ORF">NQ317_015946</name>
</gene>
<dbReference type="EMBL" id="JAPWTJ010003703">
    <property type="protein sequence ID" value="KAJ8952839.1"/>
    <property type="molecule type" value="Genomic_DNA"/>
</dbReference>
<evidence type="ECO:0000313" key="2">
    <source>
        <dbReference type="Proteomes" id="UP001162164"/>
    </source>
</evidence>
<comment type="caution">
    <text evidence="1">The sequence shown here is derived from an EMBL/GenBank/DDBJ whole genome shotgun (WGS) entry which is preliminary data.</text>
</comment>
<sequence length="193" mass="22100">MTDYNVFGLMVCRSCLRSLTMYLKFATVCATTEKYITKYCGQINTNSQTLVELNHVRMFKENENEGEILRKVPLSEIIGKHYQPMENNEDYNIAELICRSCVGPLTSYLKFATVCVTTEEKIIKYCEQIDANGQGLVELNCVRMFCNEKHPKRKTYLNTEVIGVKNVVQQRTGCLRNDANYLIHIKNTPCVGS</sequence>
<accession>A0ABQ9IRB3</accession>
<proteinExistence type="predicted"/>
<dbReference type="Proteomes" id="UP001162164">
    <property type="component" value="Unassembled WGS sequence"/>
</dbReference>
<protein>
    <submittedName>
        <fullName evidence="1">Uncharacterized protein</fullName>
    </submittedName>
</protein>
<evidence type="ECO:0000313" key="1">
    <source>
        <dbReference type="EMBL" id="KAJ8952839.1"/>
    </source>
</evidence>
<name>A0ABQ9IRB3_9CUCU</name>
<keyword evidence="2" id="KW-1185">Reference proteome</keyword>
<reference evidence="1" key="1">
    <citation type="journal article" date="2023" name="Insect Mol. Biol.">
        <title>Genome sequencing provides insights into the evolution of gene families encoding plant cell wall-degrading enzymes in longhorned beetles.</title>
        <authorList>
            <person name="Shin N.R."/>
            <person name="Okamura Y."/>
            <person name="Kirsch R."/>
            <person name="Pauchet Y."/>
        </authorList>
    </citation>
    <scope>NUCLEOTIDE SEQUENCE</scope>
    <source>
        <strain evidence="1">MMC_N1</strain>
    </source>
</reference>